<dbReference type="PANTHER" id="PTHR23021">
    <property type="entry name" value="SERPENTINE RECEPTOR, CLASS T"/>
    <property type="match status" value="1"/>
</dbReference>
<dbReference type="AlphaFoldDB" id="A0A914EAT4"/>
<accession>A0A914EAT4</accession>
<keyword evidence="2" id="KW-1185">Reference proteome</keyword>
<reference evidence="3" key="1">
    <citation type="submission" date="2022-11" db="UniProtKB">
        <authorList>
            <consortium name="WormBaseParasite"/>
        </authorList>
    </citation>
    <scope>IDENTIFICATION</scope>
</reference>
<feature type="transmembrane region" description="Helical" evidence="1">
    <location>
        <begin position="34"/>
        <end position="56"/>
    </location>
</feature>
<evidence type="ECO:0000313" key="2">
    <source>
        <dbReference type="Proteomes" id="UP000887540"/>
    </source>
</evidence>
<name>A0A914EAT4_9BILA</name>
<keyword evidence="1" id="KW-0472">Membrane</keyword>
<dbReference type="WBParaSite" id="ACRNAN_scaffold6504.g14858.t1">
    <property type="protein sequence ID" value="ACRNAN_scaffold6504.g14858.t1"/>
    <property type="gene ID" value="ACRNAN_scaffold6504.g14858"/>
</dbReference>
<protein>
    <submittedName>
        <fullName evidence="3">Uncharacterized protein</fullName>
    </submittedName>
</protein>
<dbReference type="Proteomes" id="UP000887540">
    <property type="component" value="Unplaced"/>
</dbReference>
<dbReference type="InterPro" id="IPR019425">
    <property type="entry name" value="7TM_GPCR_serpentine_rcpt_Srt"/>
</dbReference>
<sequence length="167" mass="18914">MFLLSVIDMIALPCDSFISGIQGLLGQHYCTNPILWYLVGCVGYLGATMACILLAIDRFFEITFPKLATRLFGGNMVYLWMMIPLAYMGFTMTQIPAFYSIKSQAFYYDPYYATPGFEGNPYMLFQSMAICVELFVVAVVYVGNQFYPVPELVVKIEHLTWISVHGN</sequence>
<evidence type="ECO:0000256" key="1">
    <source>
        <dbReference type="SAM" id="Phobius"/>
    </source>
</evidence>
<keyword evidence="1" id="KW-0812">Transmembrane</keyword>
<evidence type="ECO:0000313" key="3">
    <source>
        <dbReference type="WBParaSite" id="ACRNAN_scaffold6504.g14858.t1"/>
    </source>
</evidence>
<feature type="transmembrane region" description="Helical" evidence="1">
    <location>
        <begin position="77"/>
        <end position="101"/>
    </location>
</feature>
<feature type="transmembrane region" description="Helical" evidence="1">
    <location>
        <begin position="121"/>
        <end position="142"/>
    </location>
</feature>
<organism evidence="2 3">
    <name type="scientific">Acrobeloides nanus</name>
    <dbReference type="NCBI Taxonomy" id="290746"/>
    <lineage>
        <taxon>Eukaryota</taxon>
        <taxon>Metazoa</taxon>
        <taxon>Ecdysozoa</taxon>
        <taxon>Nematoda</taxon>
        <taxon>Chromadorea</taxon>
        <taxon>Rhabditida</taxon>
        <taxon>Tylenchina</taxon>
        <taxon>Cephalobomorpha</taxon>
        <taxon>Cephaloboidea</taxon>
        <taxon>Cephalobidae</taxon>
        <taxon>Acrobeloides</taxon>
    </lineage>
</organism>
<proteinExistence type="predicted"/>
<dbReference type="Pfam" id="PF10321">
    <property type="entry name" value="7TM_GPCR_Srt"/>
    <property type="match status" value="1"/>
</dbReference>
<keyword evidence="1" id="KW-1133">Transmembrane helix</keyword>
<dbReference type="PANTHER" id="PTHR23021:SF11">
    <property type="entry name" value="SERPENTINE RECEPTOR, CLASS T"/>
    <property type="match status" value="1"/>
</dbReference>